<comment type="caution">
    <text evidence="13">The sequence shown here is derived from an EMBL/GenBank/DDBJ whole genome shotgun (WGS) entry which is preliminary data.</text>
</comment>
<name>A0ABN2TJ68_9ACTN</name>
<dbReference type="SMART" id="SM00822">
    <property type="entry name" value="PKS_KR"/>
    <property type="match status" value="1"/>
</dbReference>
<evidence type="ECO:0000256" key="9">
    <source>
        <dbReference type="PROSITE-ProRule" id="PRU01363"/>
    </source>
</evidence>
<evidence type="ECO:0000256" key="3">
    <source>
        <dbReference type="ARBA" id="ARBA00022450"/>
    </source>
</evidence>
<dbReference type="CDD" id="cd08956">
    <property type="entry name" value="KR_3_FAS_SDR_x"/>
    <property type="match status" value="1"/>
</dbReference>
<dbReference type="InterPro" id="IPR011032">
    <property type="entry name" value="GroES-like_sf"/>
</dbReference>
<proteinExistence type="predicted"/>
<feature type="region of interest" description="C-terminal hotdog fold" evidence="9">
    <location>
        <begin position="1065"/>
        <end position="1204"/>
    </location>
</feature>
<dbReference type="InterPro" id="IPR016035">
    <property type="entry name" value="Acyl_Trfase/lysoPLipase"/>
</dbReference>
<dbReference type="PROSITE" id="PS52019">
    <property type="entry name" value="PKS_MFAS_DH"/>
    <property type="match status" value="1"/>
</dbReference>
<dbReference type="PANTHER" id="PTHR43775">
    <property type="entry name" value="FATTY ACID SYNTHASE"/>
    <property type="match status" value="1"/>
</dbReference>
<evidence type="ECO:0000256" key="8">
    <source>
        <dbReference type="ARBA" id="ARBA00023315"/>
    </source>
</evidence>
<evidence type="ECO:0000256" key="1">
    <source>
        <dbReference type="ARBA" id="ARBA00001957"/>
    </source>
</evidence>
<dbReference type="SUPFAM" id="SSF50129">
    <property type="entry name" value="GroES-like"/>
    <property type="match status" value="1"/>
</dbReference>
<comment type="cofactor">
    <cofactor evidence="1">
        <name>pantetheine 4'-phosphate</name>
        <dbReference type="ChEBI" id="CHEBI:47942"/>
    </cofactor>
</comment>
<dbReference type="SUPFAM" id="SSF51735">
    <property type="entry name" value="NAD(P)-binding Rossmann-fold domains"/>
    <property type="match status" value="3"/>
</dbReference>
<dbReference type="Gene3D" id="3.30.70.3290">
    <property type="match status" value="1"/>
</dbReference>
<evidence type="ECO:0000256" key="4">
    <source>
        <dbReference type="ARBA" id="ARBA00022553"/>
    </source>
</evidence>
<evidence type="ECO:0000256" key="5">
    <source>
        <dbReference type="ARBA" id="ARBA00022679"/>
    </source>
</evidence>
<dbReference type="InterPro" id="IPR036291">
    <property type="entry name" value="NAD(P)-bd_dom_sf"/>
</dbReference>
<dbReference type="InterPro" id="IPR036736">
    <property type="entry name" value="ACP-like_sf"/>
</dbReference>
<dbReference type="InterPro" id="IPR020806">
    <property type="entry name" value="PKS_PP-bd"/>
</dbReference>
<keyword evidence="6" id="KW-0045">Antibiotic biosynthesis</keyword>
<keyword evidence="8" id="KW-0012">Acyltransferase</keyword>
<dbReference type="PROSITE" id="PS50075">
    <property type="entry name" value="CARRIER"/>
    <property type="match status" value="1"/>
</dbReference>
<dbReference type="InterPro" id="IPR014031">
    <property type="entry name" value="Ketoacyl_synth_C"/>
</dbReference>
<evidence type="ECO:0000259" key="11">
    <source>
        <dbReference type="PROSITE" id="PS52004"/>
    </source>
</evidence>
<dbReference type="Pfam" id="PF00698">
    <property type="entry name" value="Acyl_transf_1"/>
    <property type="match status" value="1"/>
</dbReference>
<dbReference type="InterPro" id="IPR042104">
    <property type="entry name" value="PKS_dehydratase_sf"/>
</dbReference>
<dbReference type="InterPro" id="IPR015083">
    <property type="entry name" value="NorB/c/GfsB-D-like_docking"/>
</dbReference>
<dbReference type="Pfam" id="PF16197">
    <property type="entry name" value="KAsynt_C_assoc"/>
    <property type="match status" value="1"/>
</dbReference>
<dbReference type="Pfam" id="PF08990">
    <property type="entry name" value="Docking"/>
    <property type="match status" value="1"/>
</dbReference>
<dbReference type="Gene3D" id="3.40.366.10">
    <property type="entry name" value="Malonyl-Coenzyme A Acyl Carrier Protein, domain 2"/>
    <property type="match status" value="1"/>
</dbReference>
<dbReference type="InterPro" id="IPR032821">
    <property type="entry name" value="PKS_assoc"/>
</dbReference>
<dbReference type="InterPro" id="IPR057326">
    <property type="entry name" value="KR_dom"/>
</dbReference>
<feature type="active site" description="Proton acceptor; for dehydratase activity" evidence="9">
    <location>
        <position position="959"/>
    </location>
</feature>
<dbReference type="Pfam" id="PF13602">
    <property type="entry name" value="ADH_zinc_N_2"/>
    <property type="match status" value="1"/>
</dbReference>
<dbReference type="InterPro" id="IPR009081">
    <property type="entry name" value="PP-bd_ACP"/>
</dbReference>
<protein>
    <submittedName>
        <fullName evidence="13">Uncharacterized protein</fullName>
    </submittedName>
</protein>
<dbReference type="InterPro" id="IPR006162">
    <property type="entry name" value="Ppantetheine_attach_site"/>
</dbReference>
<dbReference type="SUPFAM" id="SSF52151">
    <property type="entry name" value="FabD/lysophospholipase-like"/>
    <property type="match status" value="1"/>
</dbReference>
<dbReference type="Pfam" id="PF08240">
    <property type="entry name" value="ADH_N"/>
    <property type="match status" value="1"/>
</dbReference>
<dbReference type="CDD" id="cd00833">
    <property type="entry name" value="PKS"/>
    <property type="match status" value="1"/>
</dbReference>
<dbReference type="Pfam" id="PF00109">
    <property type="entry name" value="ketoacyl-synt"/>
    <property type="match status" value="1"/>
</dbReference>
<dbReference type="Gene3D" id="3.10.129.110">
    <property type="entry name" value="Polyketide synthase dehydratase"/>
    <property type="match status" value="1"/>
</dbReference>
<dbReference type="Proteomes" id="UP001500751">
    <property type="component" value="Unassembled WGS sequence"/>
</dbReference>
<dbReference type="SMART" id="SM00825">
    <property type="entry name" value="PKS_KS"/>
    <property type="match status" value="1"/>
</dbReference>
<dbReference type="Gene3D" id="1.10.1200.10">
    <property type="entry name" value="ACP-like"/>
    <property type="match status" value="1"/>
</dbReference>
<dbReference type="InterPro" id="IPR016039">
    <property type="entry name" value="Thiolase-like"/>
</dbReference>
<dbReference type="Gene3D" id="3.90.180.10">
    <property type="entry name" value="Medium-chain alcohol dehydrogenases, catalytic domain"/>
    <property type="match status" value="1"/>
</dbReference>
<evidence type="ECO:0000256" key="7">
    <source>
        <dbReference type="ARBA" id="ARBA00023268"/>
    </source>
</evidence>
<evidence type="ECO:0000256" key="6">
    <source>
        <dbReference type="ARBA" id="ARBA00023194"/>
    </source>
</evidence>
<dbReference type="InterPro" id="IPR049900">
    <property type="entry name" value="PKS_mFAS_DH"/>
</dbReference>
<dbReference type="Pfam" id="PF22953">
    <property type="entry name" value="SpnB_Rossmann"/>
    <property type="match status" value="1"/>
</dbReference>
<dbReference type="InterPro" id="IPR013968">
    <property type="entry name" value="PKS_KR"/>
</dbReference>
<evidence type="ECO:0000259" key="10">
    <source>
        <dbReference type="PROSITE" id="PS50075"/>
    </source>
</evidence>
<accession>A0ABN2TJ68</accession>
<dbReference type="InterPro" id="IPR055123">
    <property type="entry name" value="SpnB-like_Rossmann"/>
</dbReference>
<dbReference type="InterPro" id="IPR049552">
    <property type="entry name" value="PKS_DH_N"/>
</dbReference>
<dbReference type="Pfam" id="PF02801">
    <property type="entry name" value="Ketoacyl-synt_C"/>
    <property type="match status" value="1"/>
</dbReference>
<keyword evidence="4" id="KW-0597">Phosphoprotein</keyword>
<dbReference type="InterPro" id="IPR016036">
    <property type="entry name" value="Malonyl_transacylase_ACP-bd"/>
</dbReference>
<dbReference type="Pfam" id="PF00550">
    <property type="entry name" value="PP-binding"/>
    <property type="match status" value="1"/>
</dbReference>
<dbReference type="InterPro" id="IPR049551">
    <property type="entry name" value="PKS_DH_C"/>
</dbReference>
<dbReference type="SMART" id="SM00826">
    <property type="entry name" value="PKS_DH"/>
    <property type="match status" value="1"/>
</dbReference>
<dbReference type="EMBL" id="BAAAQN010000001">
    <property type="protein sequence ID" value="GAA2011155.1"/>
    <property type="molecule type" value="Genomic_DNA"/>
</dbReference>
<dbReference type="Pfam" id="PF08659">
    <property type="entry name" value="KR"/>
    <property type="match status" value="1"/>
</dbReference>
<dbReference type="SUPFAM" id="SSF47336">
    <property type="entry name" value="ACP-like"/>
    <property type="match status" value="1"/>
</dbReference>
<feature type="active site" description="Proton donor; for dehydratase activity" evidence="9">
    <location>
        <position position="1128"/>
    </location>
</feature>
<dbReference type="SMART" id="SM00827">
    <property type="entry name" value="PKS_AT"/>
    <property type="match status" value="1"/>
</dbReference>
<dbReference type="InterPro" id="IPR020843">
    <property type="entry name" value="ER"/>
</dbReference>
<evidence type="ECO:0000259" key="12">
    <source>
        <dbReference type="PROSITE" id="PS52019"/>
    </source>
</evidence>
<dbReference type="Gene3D" id="3.40.50.720">
    <property type="entry name" value="NAD(P)-binding Rossmann-like Domain"/>
    <property type="match status" value="3"/>
</dbReference>
<keyword evidence="14" id="KW-1185">Reference proteome</keyword>
<dbReference type="InterPro" id="IPR014043">
    <property type="entry name" value="Acyl_transferase_dom"/>
</dbReference>
<dbReference type="CDD" id="cd05195">
    <property type="entry name" value="enoyl_red"/>
    <property type="match status" value="1"/>
</dbReference>
<dbReference type="SUPFAM" id="SSF55048">
    <property type="entry name" value="Probable ACP-binding domain of malonyl-CoA ACP transacylase"/>
    <property type="match status" value="1"/>
</dbReference>
<organism evidence="13 14">
    <name type="scientific">Catenulispora yoronensis</name>
    <dbReference type="NCBI Taxonomy" id="450799"/>
    <lineage>
        <taxon>Bacteria</taxon>
        <taxon>Bacillati</taxon>
        <taxon>Actinomycetota</taxon>
        <taxon>Actinomycetes</taxon>
        <taxon>Catenulisporales</taxon>
        <taxon>Catenulisporaceae</taxon>
        <taxon>Catenulispora</taxon>
    </lineage>
</organism>
<dbReference type="InterPro" id="IPR020841">
    <property type="entry name" value="PKS_Beta-ketoAc_synthase_dom"/>
</dbReference>
<evidence type="ECO:0000313" key="14">
    <source>
        <dbReference type="Proteomes" id="UP001500751"/>
    </source>
</evidence>
<dbReference type="Pfam" id="PF14765">
    <property type="entry name" value="PS-DH"/>
    <property type="match status" value="1"/>
</dbReference>
<keyword evidence="3" id="KW-0596">Phosphopantetheine</keyword>
<comment type="pathway">
    <text evidence="2">Antibiotic biosynthesis.</text>
</comment>
<dbReference type="Pfam" id="PF21089">
    <property type="entry name" value="PKS_DH_N"/>
    <property type="match status" value="1"/>
</dbReference>
<feature type="domain" description="Carrier" evidence="10">
    <location>
        <begin position="1984"/>
        <end position="2062"/>
    </location>
</feature>
<dbReference type="InterPro" id="IPR020807">
    <property type="entry name" value="PKS_DH"/>
</dbReference>
<dbReference type="SMART" id="SM00823">
    <property type="entry name" value="PKS_PP"/>
    <property type="match status" value="1"/>
</dbReference>
<evidence type="ECO:0000256" key="2">
    <source>
        <dbReference type="ARBA" id="ARBA00004792"/>
    </source>
</evidence>
<dbReference type="SUPFAM" id="SSF53901">
    <property type="entry name" value="Thiolase-like"/>
    <property type="match status" value="1"/>
</dbReference>
<feature type="domain" description="Ketosynthase family 3 (KS3)" evidence="11">
    <location>
        <begin position="34"/>
        <end position="461"/>
    </location>
</feature>
<dbReference type="PANTHER" id="PTHR43775:SF51">
    <property type="entry name" value="INACTIVE PHENOLPHTHIOCEROL SYNTHESIS POLYKETIDE SYNTHASE TYPE I PKS1-RELATED"/>
    <property type="match status" value="1"/>
</dbReference>
<dbReference type="Gene3D" id="3.40.47.10">
    <property type="match status" value="1"/>
</dbReference>
<reference evidence="13 14" key="1">
    <citation type="journal article" date="2019" name="Int. J. Syst. Evol. Microbiol.">
        <title>The Global Catalogue of Microorganisms (GCM) 10K type strain sequencing project: providing services to taxonomists for standard genome sequencing and annotation.</title>
        <authorList>
            <consortium name="The Broad Institute Genomics Platform"/>
            <consortium name="The Broad Institute Genome Sequencing Center for Infectious Disease"/>
            <person name="Wu L."/>
            <person name="Ma J."/>
        </authorList>
    </citation>
    <scope>NUCLEOTIDE SEQUENCE [LARGE SCALE GENOMIC DNA]</scope>
    <source>
        <strain evidence="13 14">JCM 16014</strain>
    </source>
</reference>
<feature type="domain" description="PKS/mFAS DH" evidence="12">
    <location>
        <begin position="927"/>
        <end position="1204"/>
    </location>
</feature>
<dbReference type="PROSITE" id="PS52004">
    <property type="entry name" value="KS3_2"/>
    <property type="match status" value="1"/>
</dbReference>
<dbReference type="InterPro" id="IPR050091">
    <property type="entry name" value="PKS_NRPS_Biosynth_Enz"/>
</dbReference>
<sequence length="2149" mass="225560">MTASSEDLVTALRASLKETERLREENRHLAEAAAEPIAVIGMGCRYPGGVRTPDDLWRLVAGGVDAIGGFPAGRGWDVAGLYDPDPEQVGRSYAREGGFLDRAEDFDPEFFGISPREALAIDPQQRLLLETAWETVERAGIDPHTLRGSRTGVFAGVMYDDYGSRLFQAAPPGFEGYIGTGSAGSIASGRVSYTFGFEGPAVTVDTACSSSLVTLHLAAQALRAGDCTLALAGGVTVMATPITFIEFSRQRGLSPDGRCKSFADSADGTGWGEGAGLLLLERLSDAQRNGHRVLALIRGSAVNQDGTSSQLTAPNGPSQQRVIRQALADAGLGAADVDAIEAHGTGTTLGDPIEAQAILAAYGRDRSSDRPLYLGSIKSNIGHTQAAAGVAGVIKMVKALEHELLPPTLHVDAPSRHVDWSTGTVRLLTEAVPWPENGHPRRAGVSSFGISGTNAHLIIEQPPAEVGDDASPSETPPVLAFSARSRAALQDQSARLAAYLRARPADEVRHVATALATRAAFGHRAIVLGRDRDRALAALDALAVGGPSPDAVTGQVATVGKTAFLFSGQGSQRGGMGAGLYRSFPVFAAALDEAAAAFDAHLDRSVRDLVLAEPGSPDAALLNETRYTQPALFALHVALYRLVAAHGVTPDVVIGHSIGEVSAAYLAGLWSLEDAAKLVAARGRLMQAATPGGAMIAIEATEDEITPLLNKYEGRVSLAAVNGPQAIVIAGDTGAAEEIAQGFRKDGRRVKALTVSHAFHSPHMDRVLEEFREIAATVAYQQPVIPIASNLTGALADPDQITTADYWTDHIRQAVRYHDGTKALHALGTTHFLELGPDSTLTTLTHNTLQASEPVAVPTLRADRWEPDTFATALGALYTTGRSVAWAAGSSVPSAVADVPTYPFQHQPYWLTPAPVAGTGGLKPFDHSILTATTALPGLEAVLFTGTVSVETHPQLADHAVGGAVLLPGTAFLDLALSAASATEHPQVDELTIESPLVLTGTDAVRIHLVIGSAEPDTGRRPVSVHSRSEAGATWTRHAHGHLVQVVAGADQHTVDSPIAPPAEATPLATDGLYATLEDLGYHYGPSFQGLVHAWRSEDSGVLYAELALPDKLSVDDNGRSLRPAILDSALHTLALGDAAQTLLPFSWNGVRLLGPDADWRTLHARLTPNGSNSYALDVAEPDGTLVATAQALVLRPIDPAELRRAPAPATDDLYHLDWIPAAGVLPDNVADGELPEAELHQLDPQPGSDADLPDRVHAATRELLAQLQTWLAAPENEARRLAVVTRGSVAVSPQEDVSNLVHAAAWGLVRAVQTEHPGRLVLLDLDQDPASHEAITDALATGEPQIAVRRGELLIPSLVRNRPQGAGSSVLAPPAGSADWHLGTSATGTFENLALLPTDAGTRALAPEEVRISVRAAGLNFRDTLIALGMYPGNAVIGAEAAGIVTETGSGVSGLRPGDRVTGLFAGGVGPFAVTDHRFVARIPAGWTFAQAAAVPVVFLTAYHGLAGLARVRSGERVLIHAATGGVGMAAVQLARHWGLEVFATASPAKWPVLRDQGFDEAHIASSRTLDFEQRILAATDGRGVDVVLDALAREFVDASLRLLPRGGRFIEMGKTDVRDPAAVAAAHPDVDYQAFDLFDAGPERIREMFAELTALFEAGVLRPLPVTSWDVGHALEAFRYLSQARHVGKIVLTLPRVPRPDGTVLVTGATGALGGLFARHLAERHGARHLLVTSRRGQDAPGAAALLDDLARLGAEAELVACDTSDRDALRALLAAIPADRPLTAVVHSAGVLDDALIENLTADRLAAVLRPKVDAAWLLHDLTRELDLAEFTVFSSIAGTLGGPGQGNYAAANSFLDALAHHRKATGLPGLSLAWGPWSTGMAGDLTAADRGRLRRGGVTAIEPEHGVRLYDDARALSRPDAVPIVLDLSALRAGQAPVPPILRGLVRDANRGRPATGVAARKTAPGAARPADFAVLSREEGIEALIEIVRAETALVLGYPNPGSLSAEATFKDLGADSLSAVELRNRLGTAVGLRLSAGLIFDHPTPVAVARHVYDELVPDGPATPETAALAQIDRLEAALTEVGSEGDAAALATVLARLESVLWTWSATRRSADAEPRSADFGDATDDELFEALDGELGVPGRS</sequence>
<feature type="region of interest" description="N-terminal hotdog fold" evidence="9">
    <location>
        <begin position="927"/>
        <end position="1050"/>
    </location>
</feature>
<dbReference type="InterPro" id="IPR014030">
    <property type="entry name" value="Ketoacyl_synth_N"/>
</dbReference>
<dbReference type="SMART" id="SM00829">
    <property type="entry name" value="PKS_ER"/>
    <property type="match status" value="1"/>
</dbReference>
<gene>
    <name evidence="13" type="ORF">GCM10009839_01480</name>
</gene>
<dbReference type="InterPro" id="IPR001227">
    <property type="entry name" value="Ac_transferase_dom_sf"/>
</dbReference>
<keyword evidence="5" id="KW-0808">Transferase</keyword>
<keyword evidence="7" id="KW-0511">Multifunctional enzyme</keyword>
<dbReference type="PROSITE" id="PS00606">
    <property type="entry name" value="KS3_1"/>
    <property type="match status" value="1"/>
</dbReference>
<dbReference type="InterPro" id="IPR018201">
    <property type="entry name" value="Ketoacyl_synth_AS"/>
</dbReference>
<dbReference type="PROSITE" id="PS00012">
    <property type="entry name" value="PHOSPHOPANTETHEINE"/>
    <property type="match status" value="1"/>
</dbReference>
<evidence type="ECO:0000313" key="13">
    <source>
        <dbReference type="EMBL" id="GAA2011155.1"/>
    </source>
</evidence>
<dbReference type="InterPro" id="IPR013154">
    <property type="entry name" value="ADH-like_N"/>
</dbReference>